<gene>
    <name evidence="1" type="ORF">BcepSaruman_104</name>
</gene>
<protein>
    <submittedName>
        <fullName evidence="1">Uncharacterized protein</fullName>
    </submittedName>
</protein>
<dbReference type="Proteomes" id="UP000296455">
    <property type="component" value="Segment"/>
</dbReference>
<reference evidence="1 2" key="1">
    <citation type="submission" date="2019-02" db="EMBL/GenBank/DDBJ databases">
        <title>Complete genome sequence of Burkholderia cenocepacia phage BcepSaruman.</title>
        <authorList>
            <person name="Park K."/>
            <person name="Liu M."/>
            <person name="Gill J."/>
        </authorList>
    </citation>
    <scope>NUCLEOTIDE SEQUENCE [LARGE SCALE GENOMIC DNA]</scope>
</reference>
<sequence>MLDLSNDRIDRIAQVIHAIENHHPRNTDGPIMIIAPASVHRQWKHAWRRYREWRIASGNKTTRYIAVIDVHTLKARVEDHLKSPDDPFYLSWFDGAAWTILCDDVYPEQREPMVNALKQLGADELARHRLFMTAVVHG</sequence>
<evidence type="ECO:0000313" key="2">
    <source>
        <dbReference type="Proteomes" id="UP000296455"/>
    </source>
</evidence>
<accession>A0A4D5ZE30</accession>
<proteinExistence type="predicted"/>
<organism evidence="1 2">
    <name type="scientific">Burkholderia phage BcepSaruman</name>
    <dbReference type="NCBI Taxonomy" id="2530032"/>
    <lineage>
        <taxon>Viruses</taxon>
        <taxon>Duplodnaviria</taxon>
        <taxon>Heunggongvirae</taxon>
        <taxon>Uroviricota</taxon>
        <taxon>Caudoviricetes</taxon>
        <taxon>Sarumanvirus</taxon>
        <taxon>Sarumanvirus bcepsaruman</taxon>
    </lineage>
</organism>
<evidence type="ECO:0000313" key="1">
    <source>
        <dbReference type="EMBL" id="QBX06517.1"/>
    </source>
</evidence>
<dbReference type="EMBL" id="MK552140">
    <property type="protein sequence ID" value="QBX06517.1"/>
    <property type="molecule type" value="Genomic_DNA"/>
</dbReference>
<name>A0A4D5ZE30_9CAUD</name>
<keyword evidence="2" id="KW-1185">Reference proteome</keyword>